<name>A0AAD4UUH0_PRUDU</name>
<feature type="signal peptide" evidence="2">
    <location>
        <begin position="1"/>
        <end position="21"/>
    </location>
</feature>
<evidence type="ECO:0000313" key="3">
    <source>
        <dbReference type="EMBL" id="KAI5312162.1"/>
    </source>
</evidence>
<organism evidence="3 4">
    <name type="scientific">Prunus dulcis</name>
    <name type="common">Almond</name>
    <name type="synonym">Amygdalus dulcis</name>
    <dbReference type="NCBI Taxonomy" id="3755"/>
    <lineage>
        <taxon>Eukaryota</taxon>
        <taxon>Viridiplantae</taxon>
        <taxon>Streptophyta</taxon>
        <taxon>Embryophyta</taxon>
        <taxon>Tracheophyta</taxon>
        <taxon>Spermatophyta</taxon>
        <taxon>Magnoliopsida</taxon>
        <taxon>eudicotyledons</taxon>
        <taxon>Gunneridae</taxon>
        <taxon>Pentapetalae</taxon>
        <taxon>rosids</taxon>
        <taxon>fabids</taxon>
        <taxon>Rosales</taxon>
        <taxon>Rosaceae</taxon>
        <taxon>Amygdaloideae</taxon>
        <taxon>Amygdaleae</taxon>
        <taxon>Prunus</taxon>
    </lineage>
</organism>
<accession>A0AAD4UUH0</accession>
<comment type="caution">
    <text evidence="3">The sequence shown here is derived from an EMBL/GenBank/DDBJ whole genome shotgun (WGS) entry which is preliminary data.</text>
</comment>
<dbReference type="AlphaFoldDB" id="A0AAD4UUH0"/>
<dbReference type="EMBL" id="JAJFAZ020000008">
    <property type="protein sequence ID" value="KAI5312162.1"/>
    <property type="molecule type" value="Genomic_DNA"/>
</dbReference>
<gene>
    <name evidence="3" type="ORF">L3X38_041335</name>
</gene>
<feature type="chain" id="PRO_5042182969" evidence="2">
    <location>
        <begin position="22"/>
        <end position="151"/>
    </location>
</feature>
<dbReference type="Proteomes" id="UP001054821">
    <property type="component" value="Chromosome 8"/>
</dbReference>
<evidence type="ECO:0000313" key="4">
    <source>
        <dbReference type="Proteomes" id="UP001054821"/>
    </source>
</evidence>
<keyword evidence="2" id="KW-0732">Signal</keyword>
<feature type="compositionally biased region" description="Basic and acidic residues" evidence="1">
    <location>
        <begin position="41"/>
        <end position="53"/>
    </location>
</feature>
<proteinExistence type="predicted"/>
<protein>
    <submittedName>
        <fullName evidence="3">Uncharacterized protein</fullName>
    </submittedName>
</protein>
<reference evidence="3 4" key="1">
    <citation type="journal article" date="2022" name="G3 (Bethesda)">
        <title>Whole-genome sequence and methylome profiling of the almond [Prunus dulcis (Mill.) D.A. Webb] cultivar 'Nonpareil'.</title>
        <authorList>
            <person name="D'Amico-Willman K.M."/>
            <person name="Ouma W.Z."/>
            <person name="Meulia T."/>
            <person name="Sideli G.M."/>
            <person name="Gradziel T.M."/>
            <person name="Fresnedo-Ramirez J."/>
        </authorList>
    </citation>
    <scope>NUCLEOTIDE SEQUENCE [LARGE SCALE GENOMIC DNA]</scope>
    <source>
        <strain evidence="3">Clone GOH B32 T37-40</strain>
    </source>
</reference>
<sequence length="151" mass="17173">MASFHFDLLVLQLHYWEWVIGVVLELKKSPEQAKTPQCSHPEFDSREMTDRSPRATGRFKADSNFQGGDQSLSICDLSLLGRVRFPVAFNLRRVAFKQSLGATGHLHPVAGRFQSVKILKGKVLKFEKCWHLDPPPVRLKNICRIPGTQHP</sequence>
<feature type="region of interest" description="Disordered" evidence="1">
    <location>
        <begin position="33"/>
        <end position="60"/>
    </location>
</feature>
<evidence type="ECO:0000256" key="2">
    <source>
        <dbReference type="SAM" id="SignalP"/>
    </source>
</evidence>
<evidence type="ECO:0000256" key="1">
    <source>
        <dbReference type="SAM" id="MobiDB-lite"/>
    </source>
</evidence>
<keyword evidence="4" id="KW-1185">Reference proteome</keyword>